<dbReference type="EMBL" id="JAVRAA010000025">
    <property type="protein sequence ID" value="MDT0340688.1"/>
    <property type="molecule type" value="Genomic_DNA"/>
</dbReference>
<evidence type="ECO:0000259" key="2">
    <source>
        <dbReference type="Pfam" id="PF12729"/>
    </source>
</evidence>
<protein>
    <submittedName>
        <fullName evidence="3">MCP four helix bundle domain-containing protein</fullName>
    </submittedName>
</protein>
<dbReference type="AlphaFoldDB" id="A0AAE4GFV1"/>
<proteinExistence type="predicted"/>
<sequence length="131" mass="14573">MKLSNMKVANRLYLGFGLLLLMSIGLTIFSFTRLAALNSDVRFLVDDRYAKTLLVDAIGKDANIIARAVRNVALTTDEAVRTAELERISKARKAIAEREAKLDGMITTEAGKKFLVAVQASSQDYYEEQQK</sequence>
<keyword evidence="1" id="KW-0472">Membrane</keyword>
<accession>A0AAE4GFV1</accession>
<organism evidence="3">
    <name type="scientific">Herbaspirillum huttiense subsp. nephrolepidis</name>
    <dbReference type="NCBI Taxonomy" id="3075126"/>
    <lineage>
        <taxon>Bacteria</taxon>
        <taxon>Pseudomonadati</taxon>
        <taxon>Pseudomonadota</taxon>
        <taxon>Betaproteobacteria</taxon>
        <taxon>Burkholderiales</taxon>
        <taxon>Oxalobacteraceae</taxon>
        <taxon>Herbaspirillum</taxon>
    </lineage>
</organism>
<keyword evidence="1" id="KW-0812">Transmembrane</keyword>
<evidence type="ECO:0000256" key="1">
    <source>
        <dbReference type="SAM" id="Phobius"/>
    </source>
</evidence>
<feature type="transmembrane region" description="Helical" evidence="1">
    <location>
        <begin position="12"/>
        <end position="32"/>
    </location>
</feature>
<gene>
    <name evidence="3" type="ORF">RJN63_27920</name>
</gene>
<keyword evidence="1" id="KW-1133">Transmembrane helix</keyword>
<comment type="caution">
    <text evidence="3">The sequence shown here is derived from an EMBL/GenBank/DDBJ whole genome shotgun (WGS) entry which is preliminary data.</text>
</comment>
<dbReference type="Pfam" id="PF12729">
    <property type="entry name" value="4HB_MCP_1"/>
    <property type="match status" value="1"/>
</dbReference>
<dbReference type="InterPro" id="IPR047347">
    <property type="entry name" value="YvaQ-like_sensor"/>
</dbReference>
<feature type="domain" description="Chemotaxis methyl-accepting receptor HlyB-like 4HB MCP" evidence="2">
    <location>
        <begin position="5"/>
        <end position="131"/>
    </location>
</feature>
<dbReference type="InterPro" id="IPR024478">
    <property type="entry name" value="HlyB_4HB_MCP"/>
</dbReference>
<evidence type="ECO:0000313" key="3">
    <source>
        <dbReference type="EMBL" id="MDT0340688.1"/>
    </source>
</evidence>
<reference evidence="3" key="1">
    <citation type="submission" date="2023-02" db="EMBL/GenBank/DDBJ databases">
        <title>Description of Herbaspirillum huttiense subsp. nephrolepsisexaltata and Herbaspirillum huttiense subsp. lycopersicon.</title>
        <authorList>
            <person name="Poudel M."/>
            <person name="Sharma A."/>
            <person name="Goss E."/>
            <person name="Tapia J.H."/>
            <person name="Harmon C.M."/>
            <person name="Jones J.B."/>
        </authorList>
    </citation>
    <scope>NUCLEOTIDE SEQUENCE</scope>
    <source>
        <strain evidence="3">NC40101</strain>
    </source>
</reference>
<dbReference type="RefSeq" id="WP_310838957.1">
    <property type="nucleotide sequence ID" value="NZ_JAVLSM010000024.1"/>
</dbReference>
<dbReference type="CDD" id="cd19411">
    <property type="entry name" value="MCP2201-like_sensor"/>
    <property type="match status" value="1"/>
</dbReference>
<name>A0AAE4GFV1_9BURK</name>